<dbReference type="EMBL" id="QICN01000009">
    <property type="protein sequence ID" value="PXV65694.1"/>
    <property type="molecule type" value="Genomic_DNA"/>
</dbReference>
<evidence type="ECO:0000313" key="2">
    <source>
        <dbReference type="Proteomes" id="UP000248330"/>
    </source>
</evidence>
<dbReference type="Proteomes" id="UP000248330">
    <property type="component" value="Unassembled WGS sequence"/>
</dbReference>
<name>A0A318E3T5_9GAMM</name>
<reference evidence="1 2" key="1">
    <citation type="submission" date="2018-04" db="EMBL/GenBank/DDBJ databases">
        <title>Genomic Encyclopedia of Type Strains, Phase IV (KMG-IV): sequencing the most valuable type-strain genomes for metagenomic binning, comparative biology and taxonomic classification.</title>
        <authorList>
            <person name="Goeker M."/>
        </authorList>
    </citation>
    <scope>NUCLEOTIDE SEQUENCE [LARGE SCALE GENOMIC DNA]</scope>
    <source>
        <strain evidence="1 2">DSM 104150</strain>
    </source>
</reference>
<dbReference type="AlphaFoldDB" id="A0A318E3T5"/>
<accession>A0A318E3T5</accession>
<dbReference type="OrthoDB" id="1680380at2"/>
<protein>
    <submittedName>
        <fullName evidence="1">Uncharacterized protein</fullName>
    </submittedName>
</protein>
<gene>
    <name evidence="1" type="ORF">C8D93_10973</name>
</gene>
<sequence length="172" mass="18944">MPASILIRDHGRLIELHYASLLEYHGDGALAGAAIGFQAMACAAARLSGARRVWDRRDLHVVSWHHGPGVRDAIEFVTRAVTRNRYTQHADGGSCARLDAFRFLVRERALEVSVALRPGVVSEEFFALASLPQRDAAQEIALVRLKAEVAERVITSPAERLFDVHMEAAVHA</sequence>
<keyword evidence="2" id="KW-1185">Reference proteome</keyword>
<evidence type="ECO:0000313" key="1">
    <source>
        <dbReference type="EMBL" id="PXV65694.1"/>
    </source>
</evidence>
<proteinExistence type="predicted"/>
<dbReference type="RefSeq" id="WP_110266082.1">
    <property type="nucleotide sequence ID" value="NZ_CAWNXA010000009.1"/>
</dbReference>
<comment type="caution">
    <text evidence="1">The sequence shown here is derived from an EMBL/GenBank/DDBJ whole genome shotgun (WGS) entry which is preliminary data.</text>
</comment>
<organism evidence="1 2">
    <name type="scientific">Sinimarinibacterium flocculans</name>
    <dbReference type="NCBI Taxonomy" id="985250"/>
    <lineage>
        <taxon>Bacteria</taxon>
        <taxon>Pseudomonadati</taxon>
        <taxon>Pseudomonadota</taxon>
        <taxon>Gammaproteobacteria</taxon>
        <taxon>Nevskiales</taxon>
        <taxon>Nevskiaceae</taxon>
        <taxon>Sinimarinibacterium</taxon>
    </lineage>
</organism>